<dbReference type="Proteomes" id="UP001530400">
    <property type="component" value="Unassembled WGS sequence"/>
</dbReference>
<feature type="compositionally biased region" description="Basic and acidic residues" evidence="1">
    <location>
        <begin position="268"/>
        <end position="281"/>
    </location>
</feature>
<proteinExistence type="predicted"/>
<dbReference type="InterPro" id="IPR038902">
    <property type="entry name" value="INTS1"/>
</dbReference>
<reference evidence="3 4" key="1">
    <citation type="submission" date="2024-10" db="EMBL/GenBank/DDBJ databases">
        <title>Updated reference genomes for cyclostephanoid diatoms.</title>
        <authorList>
            <person name="Roberts W.R."/>
            <person name="Alverson A.J."/>
        </authorList>
    </citation>
    <scope>NUCLEOTIDE SEQUENCE [LARGE SCALE GENOMIC DNA]</scope>
    <source>
        <strain evidence="3 4">AJA010-31</strain>
    </source>
</reference>
<evidence type="ECO:0000313" key="4">
    <source>
        <dbReference type="Proteomes" id="UP001530400"/>
    </source>
</evidence>
<gene>
    <name evidence="3" type="ORF">ACHAWO_009061</name>
</gene>
<dbReference type="PANTHER" id="PTHR21224:SF1">
    <property type="entry name" value="INTEGRATOR COMPLEX SUBUNIT 1"/>
    <property type="match status" value="1"/>
</dbReference>
<dbReference type="PANTHER" id="PTHR21224">
    <property type="entry name" value="INTEGRATOR COMPLEX SUBUNIT 1"/>
    <property type="match status" value="1"/>
</dbReference>
<dbReference type="Pfam" id="PF12432">
    <property type="entry name" value="INTS1_RP2B-bd"/>
    <property type="match status" value="1"/>
</dbReference>
<accession>A0ABD3PIL1</accession>
<sequence>MTSSGMPPPTQAPPPAPDPDLYQCINAIIAESGGHTARGAANLTVAMVGLSAIVAAEQDRLREKDSLTASLSDMPAMRELVTNAQLFQVLLSMLSGNSHHHGEGEVKPGRKRSPSEDSTFNVKKKQMLATPPSTARPQLNSVRQISQSSLTGTNASTGTSDSAIQVFAATILYCVLQHMDHWPVQLMSKYAEDAFGLRTWVDNELCKDIVANLELSLDSFEPIDEATSLIADEVESYFSSLACRAQTNGAEVQSATRVTIASQHRTPSAKEVRAQSRHSETNDDSSSSGEEEILESNSMEVDPITPHNKDAMSNNALEKLFQRSSNSKQRVRPRYVGHNLDLAFETISDALTDRLASKTKQNSRLLQMLPRFLCIPRVRCLSSRYLDRWLQSPPLAALARNLLAQMTKSLPNTDLNADDVEVIDNLLKMKLKSNQSPMHIESITLIAAKIPTLAVAKQIFVHCLAGDTTTDEGAVMNPGHLHLEMLRSVYSVLNSTLAAESLAEAVVDLTSLSPAKSHSSVIRTVVNNISGFDAFTFAECIVQSKTGVSKNITTANECARLILECAMLTGLSKDDPEFVSKMLSLRKAMLRWCVTDLGALYAKRIAQEEGARCNDSYDGNGRVTRGPAEFSFGSYLDSRSVDKNGPMHKYMIVVQSLLFLSTSKDLKAFVGHEFDTEEFECYQVCCNYPDIIDDGMLEIVLESSPITHSTAVALVETLMLGCSTSVVDIPISSRVIWRLYDLTEYVPEFYPEFKNGGLELPHLANSGLWWRVTVIALALCGLSSTVGKTMWNDHPTIRGLIKMTTSQKYRFPTADCDEAAREKIRMEDGKAKEREAEVSEKLFTLPKEEKPVEAKPVLKAPEYRQGLRSSARQREKRERVSVIEQERIAAAKQAEQIKIRKQLKILAKSIFLCEPKQSARKPPKESIDLILSVNDEFNLAERFRASNDPDYLLQTIGNGRSAIERAYDWLIPIISQDSDVINRLQPSSTCFLLLKAYGAGADAKDLIALSAPLLSHVTKSLSGEYGEQNSVLALELLLMDIADESADRRRCARKVLQQAIPNGFGLCGWLMQLMSNSHAKVLIPLSIVYLGRALAYERGKVLSVYILSLHKYGRFMLEHEIQHNFDFVVEVCRLLSSRPHVCVDAMNISSELQSLILEEITGAFEKATKGPDADLGPKSANDEMELVVINVPVNDHESMTKKIIVTVCLVRAAVVVASSWRNAEELNFNRLLGYLIIPPENGNVHKPVVSGLASAVFKCDNKPTASIEDVRP</sequence>
<evidence type="ECO:0000259" key="2">
    <source>
        <dbReference type="Pfam" id="PF12432"/>
    </source>
</evidence>
<dbReference type="EMBL" id="JALLPJ020000586">
    <property type="protein sequence ID" value="KAL3788020.1"/>
    <property type="molecule type" value="Genomic_DNA"/>
</dbReference>
<comment type="caution">
    <text evidence="3">The sequence shown here is derived from an EMBL/GenBank/DDBJ whole genome shotgun (WGS) entry which is preliminary data.</text>
</comment>
<dbReference type="InterPro" id="IPR022145">
    <property type="entry name" value="INTS1_RPB2-bd"/>
</dbReference>
<keyword evidence="4" id="KW-1185">Reference proteome</keyword>
<protein>
    <recommendedName>
        <fullName evidence="2">Integrator complex subunit 1 RPB2-binding domain-containing protein</fullName>
    </recommendedName>
</protein>
<feature type="domain" description="Integrator complex subunit 1 RPB2-binding" evidence="2">
    <location>
        <begin position="343"/>
        <end position="434"/>
    </location>
</feature>
<name>A0ABD3PIL1_9STRA</name>
<feature type="compositionally biased region" description="Polar residues" evidence="1">
    <location>
        <begin position="131"/>
        <end position="157"/>
    </location>
</feature>
<organism evidence="3 4">
    <name type="scientific">Cyclotella atomus</name>
    <dbReference type="NCBI Taxonomy" id="382360"/>
    <lineage>
        <taxon>Eukaryota</taxon>
        <taxon>Sar</taxon>
        <taxon>Stramenopiles</taxon>
        <taxon>Ochrophyta</taxon>
        <taxon>Bacillariophyta</taxon>
        <taxon>Coscinodiscophyceae</taxon>
        <taxon>Thalassiosirophycidae</taxon>
        <taxon>Stephanodiscales</taxon>
        <taxon>Stephanodiscaceae</taxon>
        <taxon>Cyclotella</taxon>
    </lineage>
</organism>
<evidence type="ECO:0000313" key="3">
    <source>
        <dbReference type="EMBL" id="KAL3788020.1"/>
    </source>
</evidence>
<dbReference type="AlphaFoldDB" id="A0ABD3PIL1"/>
<feature type="region of interest" description="Disordered" evidence="1">
    <location>
        <begin position="98"/>
        <end position="157"/>
    </location>
</feature>
<feature type="region of interest" description="Disordered" evidence="1">
    <location>
        <begin position="260"/>
        <end position="311"/>
    </location>
</feature>
<evidence type="ECO:0000256" key="1">
    <source>
        <dbReference type="SAM" id="MobiDB-lite"/>
    </source>
</evidence>